<sequence>MNVLSCEQKLKQLGSMIERARRSKRLTTYQTAQCVGISTSELNSVESGEKWPSDYAWEKLCETFGFPIDMMAAMKKERQPIAVQKPALQESKREIVKASNVINLAAHKQKKWQQTFSFEKD</sequence>
<protein>
    <submittedName>
        <fullName evidence="3">Helix-turn-helix domain-containing protein</fullName>
    </submittedName>
</protein>
<gene>
    <name evidence="2" type="ORF">G6L72_08595</name>
    <name evidence="3" type="ORF">G6M88_01820</name>
</gene>
<dbReference type="EMBL" id="JAAMCP010000005">
    <property type="protein sequence ID" value="NTF36766.1"/>
    <property type="molecule type" value="Genomic_DNA"/>
</dbReference>
<dbReference type="Proteomes" id="UP000822331">
    <property type="component" value="Unassembled WGS sequence"/>
</dbReference>
<dbReference type="Pfam" id="PF13560">
    <property type="entry name" value="HTH_31"/>
    <property type="match status" value="1"/>
</dbReference>
<evidence type="ECO:0000313" key="2">
    <source>
        <dbReference type="EMBL" id="NTF36766.1"/>
    </source>
</evidence>
<proteinExistence type="predicted"/>
<keyword evidence="5" id="KW-1185">Reference proteome</keyword>
<dbReference type="EMBL" id="CP049206">
    <property type="protein sequence ID" value="QTF99215.1"/>
    <property type="molecule type" value="Genomic_DNA"/>
</dbReference>
<reference evidence="3" key="2">
    <citation type="submission" date="2020-02" db="EMBL/GenBank/DDBJ databases">
        <title>Unexpected conservation and global transmission of agrobacterial virulence plasmids.</title>
        <authorList>
            <person name="Weisberg A.J."/>
            <person name="Davis E.W. II"/>
            <person name="Tabima J.R."/>
            <person name="Belcher M.S."/>
            <person name="Miller M."/>
            <person name="Kuo C.-H."/>
            <person name="Loper J.E."/>
            <person name="Grunwald N.J."/>
            <person name="Putnam M.L."/>
            <person name="Chang J.H."/>
        </authorList>
    </citation>
    <scope>NUCLEOTIDE SEQUENCE</scope>
    <source>
        <strain evidence="3">W2/73</strain>
    </source>
</reference>
<evidence type="ECO:0000313" key="4">
    <source>
        <dbReference type="Proteomes" id="UP000663912"/>
    </source>
</evidence>
<dbReference type="InterPro" id="IPR010982">
    <property type="entry name" value="Lambda_DNA-bd_dom_sf"/>
</dbReference>
<dbReference type="InterPro" id="IPR001387">
    <property type="entry name" value="Cro/C1-type_HTH"/>
</dbReference>
<dbReference type="AlphaFoldDB" id="A0AAE7UPK6"/>
<dbReference type="RefSeq" id="WP_065698078.1">
    <property type="nucleotide sequence ID" value="NZ_CP049206.1"/>
</dbReference>
<organism evidence="3 4">
    <name type="scientific">Agrobacterium rubi</name>
    <dbReference type="NCBI Taxonomy" id="28099"/>
    <lineage>
        <taxon>Bacteria</taxon>
        <taxon>Pseudomonadati</taxon>
        <taxon>Pseudomonadota</taxon>
        <taxon>Alphaproteobacteria</taxon>
        <taxon>Hyphomicrobiales</taxon>
        <taxon>Rhizobiaceae</taxon>
        <taxon>Rhizobium/Agrobacterium group</taxon>
        <taxon>Agrobacterium</taxon>
    </lineage>
</organism>
<dbReference type="CDD" id="cd00093">
    <property type="entry name" value="HTH_XRE"/>
    <property type="match status" value="1"/>
</dbReference>
<dbReference type="SUPFAM" id="SSF47413">
    <property type="entry name" value="lambda repressor-like DNA-binding domains"/>
    <property type="match status" value="1"/>
</dbReference>
<dbReference type="KEGG" id="arui:G6M88_01820"/>
<evidence type="ECO:0000313" key="5">
    <source>
        <dbReference type="Proteomes" id="UP000822331"/>
    </source>
</evidence>
<evidence type="ECO:0000259" key="1">
    <source>
        <dbReference type="PROSITE" id="PS50943"/>
    </source>
</evidence>
<name>A0AAE7UPK6_9HYPH</name>
<dbReference type="PROSITE" id="PS50943">
    <property type="entry name" value="HTH_CROC1"/>
    <property type="match status" value="1"/>
</dbReference>
<evidence type="ECO:0000313" key="3">
    <source>
        <dbReference type="EMBL" id="QTF99215.1"/>
    </source>
</evidence>
<dbReference type="Gene3D" id="1.10.260.40">
    <property type="entry name" value="lambda repressor-like DNA-binding domains"/>
    <property type="match status" value="1"/>
</dbReference>
<accession>A0AAE7UPK6</accession>
<dbReference type="Proteomes" id="UP000663912">
    <property type="component" value="Chromosome 1"/>
</dbReference>
<reference evidence="2 5" key="1">
    <citation type="journal article" date="2020" name="Science">
        <title>Unexpected conservation and global transmission of agrobacterial virulence plasmids.</title>
        <authorList>
            <person name="Weisberg A.J."/>
            <person name="Davis E.W. 2nd"/>
            <person name="Tabima J."/>
            <person name="Belcher M.S."/>
            <person name="Miller M."/>
            <person name="Kuo C.H."/>
            <person name="Loper J.E."/>
            <person name="Grunwald N.J."/>
            <person name="Putnam M.L."/>
            <person name="Chang J.H."/>
        </authorList>
    </citation>
    <scope>NUCLEOTIDE SEQUENCE [LARGE SCALE GENOMIC DNA]</scope>
    <source>
        <strain evidence="2 5">A19/93</strain>
    </source>
</reference>
<dbReference type="GO" id="GO:0003677">
    <property type="term" value="F:DNA binding"/>
    <property type="evidence" value="ECO:0007669"/>
    <property type="project" value="InterPro"/>
</dbReference>
<feature type="domain" description="HTH cro/C1-type" evidence="1">
    <location>
        <begin position="17"/>
        <end position="71"/>
    </location>
</feature>